<feature type="transmembrane region" description="Helical" evidence="6">
    <location>
        <begin position="133"/>
        <end position="155"/>
    </location>
</feature>
<keyword evidence="4 6" id="KW-0472">Membrane</keyword>
<dbReference type="GO" id="GO:0016020">
    <property type="term" value="C:membrane"/>
    <property type="evidence" value="ECO:0007669"/>
    <property type="project" value="UniProtKB-SubCell"/>
</dbReference>
<keyword evidence="3 6" id="KW-1133">Transmembrane helix</keyword>
<feature type="transmembrane region" description="Helical" evidence="6">
    <location>
        <begin position="319"/>
        <end position="337"/>
    </location>
</feature>
<evidence type="ECO:0000256" key="6">
    <source>
        <dbReference type="SAM" id="Phobius"/>
    </source>
</evidence>
<dbReference type="GO" id="GO:0016765">
    <property type="term" value="F:transferase activity, transferring alkyl or aryl (other than methyl) groups"/>
    <property type="evidence" value="ECO:0007669"/>
    <property type="project" value="InterPro"/>
</dbReference>
<dbReference type="CDD" id="cd13963">
    <property type="entry name" value="PT_UbiA_2"/>
    <property type="match status" value="1"/>
</dbReference>
<dbReference type="Pfam" id="PF01040">
    <property type="entry name" value="UbiA"/>
    <property type="match status" value="1"/>
</dbReference>
<protein>
    <submittedName>
        <fullName evidence="7">4-hydroxybenzoate polyprenyltransferase</fullName>
    </submittedName>
</protein>
<evidence type="ECO:0000256" key="2">
    <source>
        <dbReference type="ARBA" id="ARBA00022692"/>
    </source>
</evidence>
<feature type="transmembrane region" description="Helical" evidence="6">
    <location>
        <begin position="208"/>
        <end position="226"/>
    </location>
</feature>
<reference evidence="8" key="1">
    <citation type="submission" date="2016-10" db="EMBL/GenBank/DDBJ databases">
        <authorList>
            <person name="Varghese N."/>
            <person name="Submissions S."/>
        </authorList>
    </citation>
    <scope>NUCLEOTIDE SEQUENCE [LARGE SCALE GENOMIC DNA]</scope>
    <source>
        <strain evidence="8">CGMCC 4.3504</strain>
    </source>
</reference>
<dbReference type="InterPro" id="IPR000537">
    <property type="entry name" value="UbiA_prenyltransferase"/>
</dbReference>
<feature type="transmembrane region" description="Helical" evidence="6">
    <location>
        <begin position="92"/>
        <end position="112"/>
    </location>
</feature>
<feature type="region of interest" description="Disordered" evidence="5">
    <location>
        <begin position="1"/>
        <end position="28"/>
    </location>
</feature>
<feature type="compositionally biased region" description="Polar residues" evidence="5">
    <location>
        <begin position="1"/>
        <end position="14"/>
    </location>
</feature>
<dbReference type="PANTHER" id="PTHR42723:SF1">
    <property type="entry name" value="CHLOROPHYLL SYNTHASE, CHLOROPLASTIC"/>
    <property type="match status" value="1"/>
</dbReference>
<evidence type="ECO:0000256" key="4">
    <source>
        <dbReference type="ARBA" id="ARBA00023136"/>
    </source>
</evidence>
<keyword evidence="7" id="KW-0808">Transferase</keyword>
<dbReference type="InterPro" id="IPR050475">
    <property type="entry name" value="Prenyltransferase_related"/>
</dbReference>
<name>A0A1G6U6K5_9ACTN</name>
<feature type="transmembrane region" description="Helical" evidence="6">
    <location>
        <begin position="246"/>
        <end position="269"/>
    </location>
</feature>
<evidence type="ECO:0000256" key="5">
    <source>
        <dbReference type="SAM" id="MobiDB-lite"/>
    </source>
</evidence>
<proteinExistence type="predicted"/>
<dbReference type="PANTHER" id="PTHR42723">
    <property type="entry name" value="CHLOROPHYLL SYNTHASE"/>
    <property type="match status" value="1"/>
</dbReference>
<dbReference type="Gene3D" id="1.10.357.140">
    <property type="entry name" value="UbiA prenyltransferase"/>
    <property type="match status" value="1"/>
</dbReference>
<gene>
    <name evidence="7" type="ORF">SAMN05216505_10745</name>
</gene>
<keyword evidence="8" id="KW-1185">Reference proteome</keyword>
<evidence type="ECO:0000313" key="7">
    <source>
        <dbReference type="EMBL" id="SDD37010.1"/>
    </source>
</evidence>
<feature type="transmembrane region" description="Helical" evidence="6">
    <location>
        <begin position="281"/>
        <end position="298"/>
    </location>
</feature>
<dbReference type="EMBL" id="FMZK01000007">
    <property type="protein sequence ID" value="SDD37010.1"/>
    <property type="molecule type" value="Genomic_DNA"/>
</dbReference>
<dbReference type="STRING" id="67344.SAMN05216505_10745"/>
<comment type="subcellular location">
    <subcellularLocation>
        <location evidence="1">Membrane</location>
        <topology evidence="1">Multi-pass membrane protein</topology>
    </subcellularLocation>
</comment>
<sequence>MTTSADQPLDTSLDASLPIPMDPPVQVSDQPLDDQHFATGLPADPPRRRIRSVSRGLLSLVRPGQWPKNLLVVPLALFDAQGAPRGLLAGTAWAVVLFTLASSLVYVLNDLYDRHRDRLHPTKRHRPIASGQVGVPTAVAYGALLALVLTGAALYGPVTDWWPIAVYLCLNTAYSRGLKHVPLLDVFVVAAGFALRAIQGYLAGGTAIHSWMLVSVFSLCLVFILGKRRHEMTVGGVSHRPALRGYSVQFLDHLIALCAGVTVITFLLNLQESVGAPYTDLAILGSTPFALFAMARYLQLLHVQGGGGEPTRILLRDRAMVVTSLLWALLLGGTLLATHH</sequence>
<dbReference type="AlphaFoldDB" id="A0A1G6U6K5"/>
<accession>A0A1G6U6K5</accession>
<dbReference type="RefSeq" id="WP_217492614.1">
    <property type="nucleotide sequence ID" value="NZ_FMZK01000007.1"/>
</dbReference>
<dbReference type="InterPro" id="IPR044878">
    <property type="entry name" value="UbiA_sf"/>
</dbReference>
<evidence type="ECO:0000256" key="3">
    <source>
        <dbReference type="ARBA" id="ARBA00022989"/>
    </source>
</evidence>
<evidence type="ECO:0000256" key="1">
    <source>
        <dbReference type="ARBA" id="ARBA00004141"/>
    </source>
</evidence>
<evidence type="ECO:0000313" key="8">
    <source>
        <dbReference type="Proteomes" id="UP000182100"/>
    </source>
</evidence>
<organism evidence="7 8">
    <name type="scientific">Streptomyces prasinopilosus</name>
    <dbReference type="NCBI Taxonomy" id="67344"/>
    <lineage>
        <taxon>Bacteria</taxon>
        <taxon>Bacillati</taxon>
        <taxon>Actinomycetota</taxon>
        <taxon>Actinomycetes</taxon>
        <taxon>Kitasatosporales</taxon>
        <taxon>Streptomycetaceae</taxon>
        <taxon>Streptomyces</taxon>
    </lineage>
</organism>
<keyword evidence="2 6" id="KW-0812">Transmembrane</keyword>
<dbReference type="Proteomes" id="UP000182100">
    <property type="component" value="Unassembled WGS sequence"/>
</dbReference>